<keyword evidence="5" id="KW-1185">Reference proteome</keyword>
<keyword evidence="1" id="KW-0238">DNA-binding</keyword>
<name>A0ABX1CN43_9SPHN</name>
<evidence type="ECO:0000313" key="5">
    <source>
        <dbReference type="Proteomes" id="UP000732399"/>
    </source>
</evidence>
<dbReference type="InterPro" id="IPR010998">
    <property type="entry name" value="Integrase_recombinase_N"/>
</dbReference>
<dbReference type="Proteomes" id="UP000732399">
    <property type="component" value="Unassembled WGS sequence"/>
</dbReference>
<protein>
    <submittedName>
        <fullName evidence="4">Tyrosine-type recombinase/integrase</fullName>
    </submittedName>
</protein>
<dbReference type="InterPro" id="IPR011010">
    <property type="entry name" value="DNA_brk_join_enz"/>
</dbReference>
<evidence type="ECO:0000259" key="3">
    <source>
        <dbReference type="PROSITE" id="PS51898"/>
    </source>
</evidence>
<comment type="caution">
    <text evidence="4">The sequence shown here is derived from an EMBL/GenBank/DDBJ whole genome shotgun (WGS) entry which is preliminary data.</text>
</comment>
<sequence>MTVKEIGGRLYFRRKVAGKDSYHRLPAIDDPDFAAEYARLSAPEIVKPGPAHGTLGWLVASYRASAEWKAKSSRTRENQARYLDLIAEKDGHRSTSGVRPVHVYKLRDRLLDTPGKANVWLSVFGSLMRHAVRLGVRDDNPCDNVPILRTGEHEPWPADLLRVCLEVATPMTRLAIVSALCSGQRIGDLVRMQYGWISGGIMELDQEKRRRGGIVKHVAVPMHPFWTEELAKLPRRSVTLLYERSGAPFKTTGALQERLRALMDHEAVQQVSADLVAREVIAEGARFTFHGLRKNACCYLLERGLNDSEVGEILGMSPEMVRHYGKRARALMVARGAADRMTSGQIVALAGR</sequence>
<accession>A0ABX1CN43</accession>
<feature type="domain" description="Tyr recombinase" evidence="3">
    <location>
        <begin position="146"/>
        <end position="338"/>
    </location>
</feature>
<dbReference type="InterPro" id="IPR002104">
    <property type="entry name" value="Integrase_catalytic"/>
</dbReference>
<gene>
    <name evidence="4" type="ORF">HBH26_12465</name>
</gene>
<dbReference type="PROSITE" id="PS51898">
    <property type="entry name" value="TYR_RECOMBINASE"/>
    <property type="match status" value="1"/>
</dbReference>
<dbReference type="InterPro" id="IPR013762">
    <property type="entry name" value="Integrase-like_cat_sf"/>
</dbReference>
<evidence type="ECO:0000256" key="2">
    <source>
        <dbReference type="ARBA" id="ARBA00023172"/>
    </source>
</evidence>
<evidence type="ECO:0000313" key="4">
    <source>
        <dbReference type="EMBL" id="NJR79395.1"/>
    </source>
</evidence>
<dbReference type="EMBL" id="JAAVJH010000007">
    <property type="protein sequence ID" value="NJR79395.1"/>
    <property type="molecule type" value="Genomic_DNA"/>
</dbReference>
<dbReference type="Pfam" id="PF00589">
    <property type="entry name" value="Phage_integrase"/>
    <property type="match status" value="1"/>
</dbReference>
<dbReference type="Gene3D" id="1.10.150.130">
    <property type="match status" value="1"/>
</dbReference>
<dbReference type="Gene3D" id="1.10.443.10">
    <property type="entry name" value="Intergrase catalytic core"/>
    <property type="match status" value="1"/>
</dbReference>
<reference evidence="4 5" key="1">
    <citation type="submission" date="2020-03" db="EMBL/GenBank/DDBJ databases">
        <authorList>
            <person name="Wang L."/>
            <person name="He N."/>
            <person name="Li Y."/>
            <person name="Fang Y."/>
            <person name="Zhang F."/>
        </authorList>
    </citation>
    <scope>NUCLEOTIDE SEQUENCE [LARGE SCALE GENOMIC DNA]</scope>
    <source>
        <strain evidence="4 5">36D10-4-7</strain>
    </source>
</reference>
<proteinExistence type="predicted"/>
<keyword evidence="2" id="KW-0233">DNA recombination</keyword>
<dbReference type="SUPFAM" id="SSF56349">
    <property type="entry name" value="DNA breaking-rejoining enzymes"/>
    <property type="match status" value="1"/>
</dbReference>
<organism evidence="4 5">
    <name type="scientific">Sphingomonas corticis</name>
    <dbReference type="NCBI Taxonomy" id="2722791"/>
    <lineage>
        <taxon>Bacteria</taxon>
        <taxon>Pseudomonadati</taxon>
        <taxon>Pseudomonadota</taxon>
        <taxon>Alphaproteobacteria</taxon>
        <taxon>Sphingomonadales</taxon>
        <taxon>Sphingomonadaceae</taxon>
        <taxon>Sphingomonas</taxon>
    </lineage>
</organism>
<evidence type="ECO:0000256" key="1">
    <source>
        <dbReference type="ARBA" id="ARBA00023125"/>
    </source>
</evidence>